<feature type="compositionally biased region" description="Polar residues" evidence="1">
    <location>
        <begin position="169"/>
        <end position="179"/>
    </location>
</feature>
<reference evidence="2 3" key="1">
    <citation type="submission" date="2019-01" db="EMBL/GenBank/DDBJ databases">
        <title>Sequencing of cultivated peanut Arachis hypogaea provides insights into genome evolution and oil improvement.</title>
        <authorList>
            <person name="Chen X."/>
        </authorList>
    </citation>
    <scope>NUCLEOTIDE SEQUENCE [LARGE SCALE GENOMIC DNA]</scope>
    <source>
        <strain evidence="3">cv. Fuhuasheng</strain>
        <tissue evidence="2">Leaves</tissue>
    </source>
</reference>
<dbReference type="AlphaFoldDB" id="A0A444YM05"/>
<dbReference type="PANTHER" id="PTHR31286:SF99">
    <property type="entry name" value="DUF4283 DOMAIN-CONTAINING PROTEIN"/>
    <property type="match status" value="1"/>
</dbReference>
<sequence length="346" mass="39427">MGTEKMDEKRSDTSHGSSWFTDQDDYAHALFEGPWTIADHYLLVQRWRPLFLPQETDIQKVAVRKVGKALRTMLKVDELTSIHFQRKFARICVEIDLRKKMVLTITAFGKEFNIVYEGLHQICFNCTIITNDPPITPEARHQNKQVSQNMATNQKSINEEKNDNHSNEELPSNGTQAINSGDDKDACPAEPSKKNNSKSESQKQKYSPYTKKSTEKKNSIPIIKGKYTAISKKITPAAKQIKQFRKKTKIIQSIPRNQDKEKIIEAHQSSKDKIHDEYWRQFSYLNKEIAKAEYVQPTLLGGSLDHTTKVLITSIMGSGYNNEVSKEEGNKSPTQASPAPKGRKKT</sequence>
<dbReference type="InterPro" id="IPR040256">
    <property type="entry name" value="At4g02000-like"/>
</dbReference>
<evidence type="ECO:0000313" key="3">
    <source>
        <dbReference type="Proteomes" id="UP000289738"/>
    </source>
</evidence>
<feature type="compositionally biased region" description="Basic and acidic residues" evidence="1">
    <location>
        <begin position="159"/>
        <end position="168"/>
    </location>
</feature>
<accession>A0A444YM05</accession>
<name>A0A444YM05_ARAHY</name>
<gene>
    <name evidence="2" type="ORF">Ahy_B06g081820</name>
</gene>
<keyword evidence="3" id="KW-1185">Reference proteome</keyword>
<evidence type="ECO:0008006" key="4">
    <source>
        <dbReference type="Google" id="ProtNLM"/>
    </source>
</evidence>
<feature type="region of interest" description="Disordered" evidence="1">
    <location>
        <begin position="159"/>
        <end position="217"/>
    </location>
</feature>
<comment type="caution">
    <text evidence="2">The sequence shown here is derived from an EMBL/GenBank/DDBJ whole genome shotgun (WGS) entry which is preliminary data.</text>
</comment>
<feature type="compositionally biased region" description="Basic and acidic residues" evidence="1">
    <location>
        <begin position="181"/>
        <end position="193"/>
    </location>
</feature>
<proteinExistence type="predicted"/>
<protein>
    <recommendedName>
        <fullName evidence="4">DUF4283 domain-containing protein</fullName>
    </recommendedName>
</protein>
<evidence type="ECO:0000256" key="1">
    <source>
        <dbReference type="SAM" id="MobiDB-lite"/>
    </source>
</evidence>
<dbReference type="Proteomes" id="UP000289738">
    <property type="component" value="Chromosome B06"/>
</dbReference>
<evidence type="ECO:0000313" key="2">
    <source>
        <dbReference type="EMBL" id="RYR02983.1"/>
    </source>
</evidence>
<organism evidence="2 3">
    <name type="scientific">Arachis hypogaea</name>
    <name type="common">Peanut</name>
    <dbReference type="NCBI Taxonomy" id="3818"/>
    <lineage>
        <taxon>Eukaryota</taxon>
        <taxon>Viridiplantae</taxon>
        <taxon>Streptophyta</taxon>
        <taxon>Embryophyta</taxon>
        <taxon>Tracheophyta</taxon>
        <taxon>Spermatophyta</taxon>
        <taxon>Magnoliopsida</taxon>
        <taxon>eudicotyledons</taxon>
        <taxon>Gunneridae</taxon>
        <taxon>Pentapetalae</taxon>
        <taxon>rosids</taxon>
        <taxon>fabids</taxon>
        <taxon>Fabales</taxon>
        <taxon>Fabaceae</taxon>
        <taxon>Papilionoideae</taxon>
        <taxon>50 kb inversion clade</taxon>
        <taxon>dalbergioids sensu lato</taxon>
        <taxon>Dalbergieae</taxon>
        <taxon>Pterocarpus clade</taxon>
        <taxon>Arachis</taxon>
    </lineage>
</organism>
<dbReference type="PANTHER" id="PTHR31286">
    <property type="entry name" value="GLYCINE-RICH CELL WALL STRUCTURAL PROTEIN 1.8-LIKE"/>
    <property type="match status" value="1"/>
</dbReference>
<feature type="region of interest" description="Disordered" evidence="1">
    <location>
        <begin position="321"/>
        <end position="346"/>
    </location>
</feature>
<dbReference type="STRING" id="3818.A0A444YM05"/>
<dbReference type="EMBL" id="SDMP01000016">
    <property type="protein sequence ID" value="RYR02983.1"/>
    <property type="molecule type" value="Genomic_DNA"/>
</dbReference>